<feature type="region of interest" description="Disordered" evidence="1">
    <location>
        <begin position="1"/>
        <end position="52"/>
    </location>
</feature>
<comment type="caution">
    <text evidence="2">The sequence shown here is derived from an EMBL/GenBank/DDBJ whole genome shotgun (WGS) entry which is preliminary data.</text>
</comment>
<evidence type="ECO:0000313" key="2">
    <source>
        <dbReference type="EMBL" id="PPB81061.1"/>
    </source>
</evidence>
<dbReference type="OrthoDB" id="9134590at2"/>
<evidence type="ECO:0000256" key="1">
    <source>
        <dbReference type="SAM" id="MobiDB-lite"/>
    </source>
</evidence>
<dbReference type="Proteomes" id="UP000243096">
    <property type="component" value="Unassembled WGS sequence"/>
</dbReference>
<dbReference type="RefSeq" id="WP_104078478.1">
    <property type="nucleotide sequence ID" value="NZ_CP062179.1"/>
</dbReference>
<name>A0A2P5K781_9BURK</name>
<proteinExistence type="predicted"/>
<feature type="compositionally biased region" description="Polar residues" evidence="1">
    <location>
        <begin position="73"/>
        <end position="82"/>
    </location>
</feature>
<organism evidence="2 3">
    <name type="scientific">Mycetohabitans endofungorum</name>
    <dbReference type="NCBI Taxonomy" id="417203"/>
    <lineage>
        <taxon>Bacteria</taxon>
        <taxon>Pseudomonadati</taxon>
        <taxon>Pseudomonadota</taxon>
        <taxon>Betaproteobacteria</taxon>
        <taxon>Burkholderiales</taxon>
        <taxon>Burkholderiaceae</taxon>
        <taxon>Mycetohabitans</taxon>
    </lineage>
</organism>
<dbReference type="AlphaFoldDB" id="A0A2P5K781"/>
<reference evidence="2 3" key="1">
    <citation type="submission" date="2018-01" db="EMBL/GenBank/DDBJ databases">
        <title>Genomic Encyclopedia of Type Strains, Phase III (KMG-III): the genomes of soil and plant-associated and newly described type strains.</title>
        <authorList>
            <person name="Whitman W."/>
        </authorList>
    </citation>
    <scope>NUCLEOTIDE SEQUENCE [LARGE SCALE GENOMIC DNA]</scope>
    <source>
        <strain evidence="2 3">HKI456</strain>
    </source>
</reference>
<gene>
    <name evidence="2" type="ORF">B0O95_12221</name>
</gene>
<protein>
    <submittedName>
        <fullName evidence="2">Uncharacterized protein</fullName>
    </submittedName>
</protein>
<accession>A0A2P5K781</accession>
<sequence length="151" mass="15989">MPSPAQASQPAGYYPDSPTLPPEREPDLDLPSSVVPRASTATRIPAPLEGLRTSLSSEPMSVAGMVQRFGLTTRSAATTARQGRSGVPPTDLRPLPPLLPELEEAWPSFSDDDWADILAYTDAVPAPPEPVTRAPARWSQCNIIGHAAPAA</sequence>
<feature type="region of interest" description="Disordered" evidence="1">
    <location>
        <begin position="73"/>
        <end position="98"/>
    </location>
</feature>
<evidence type="ECO:0000313" key="3">
    <source>
        <dbReference type="Proteomes" id="UP000243096"/>
    </source>
</evidence>
<keyword evidence="3" id="KW-1185">Reference proteome</keyword>
<dbReference type="EMBL" id="PRDW01000022">
    <property type="protein sequence ID" value="PPB81061.1"/>
    <property type="molecule type" value="Genomic_DNA"/>
</dbReference>